<dbReference type="AlphaFoldDB" id="A0A9C6WQD1"/>
<evidence type="ECO:0000313" key="3">
    <source>
        <dbReference type="RefSeq" id="XP_052124442.1"/>
    </source>
</evidence>
<dbReference type="GeneID" id="127749619"/>
<feature type="compositionally biased region" description="Polar residues" evidence="1">
    <location>
        <begin position="101"/>
        <end position="110"/>
    </location>
</feature>
<evidence type="ECO:0000256" key="1">
    <source>
        <dbReference type="SAM" id="MobiDB-lite"/>
    </source>
</evidence>
<feature type="region of interest" description="Disordered" evidence="1">
    <location>
        <begin position="1"/>
        <end position="110"/>
    </location>
</feature>
<evidence type="ECO:0000313" key="2">
    <source>
        <dbReference type="Proteomes" id="UP000504606"/>
    </source>
</evidence>
<keyword evidence="2" id="KW-1185">Reference proteome</keyword>
<sequence>MKFSDVVQTINKRAPEWRAKAPVCPSTEKKKKAEKTRKVVTRSPKRLRVDSASDKSAGDEDFDLSDTGVFPLPPVTPNKAPSSGKSPSSCEVWAPGPIGPSLSTEPNHSNQWNQEYYSSWQAWQSWNWQQQQQQPQQQQLSSNDYPTYQNLP</sequence>
<feature type="compositionally biased region" description="Polar residues" evidence="1">
    <location>
        <begin position="143"/>
        <end position="152"/>
    </location>
</feature>
<reference evidence="3" key="1">
    <citation type="submission" date="2025-08" db="UniProtKB">
        <authorList>
            <consortium name="RefSeq"/>
        </authorList>
    </citation>
    <scope>IDENTIFICATION</scope>
    <source>
        <tissue evidence="3">Whole organism</tissue>
    </source>
</reference>
<name>A0A9C6WQD1_FRAOC</name>
<feature type="compositionally biased region" description="Polar residues" evidence="1">
    <location>
        <begin position="79"/>
        <end position="89"/>
    </location>
</feature>
<feature type="compositionally biased region" description="Polar residues" evidence="1">
    <location>
        <begin position="1"/>
        <end position="11"/>
    </location>
</feature>
<organism evidence="2 3">
    <name type="scientific">Frankliniella occidentalis</name>
    <name type="common">Western flower thrips</name>
    <name type="synonym">Euthrips occidentalis</name>
    <dbReference type="NCBI Taxonomy" id="133901"/>
    <lineage>
        <taxon>Eukaryota</taxon>
        <taxon>Metazoa</taxon>
        <taxon>Ecdysozoa</taxon>
        <taxon>Arthropoda</taxon>
        <taxon>Hexapoda</taxon>
        <taxon>Insecta</taxon>
        <taxon>Pterygota</taxon>
        <taxon>Neoptera</taxon>
        <taxon>Paraneoptera</taxon>
        <taxon>Thysanoptera</taxon>
        <taxon>Terebrantia</taxon>
        <taxon>Thripoidea</taxon>
        <taxon>Thripidae</taxon>
        <taxon>Frankliniella</taxon>
    </lineage>
</organism>
<accession>A0A9C6WQD1</accession>
<gene>
    <name evidence="3" type="primary">LOC127749619</name>
</gene>
<dbReference type="KEGG" id="foc:127749619"/>
<dbReference type="Proteomes" id="UP000504606">
    <property type="component" value="Unplaced"/>
</dbReference>
<proteinExistence type="predicted"/>
<protein>
    <submittedName>
        <fullName evidence="3">Uncharacterized protein LOC127749619</fullName>
    </submittedName>
</protein>
<feature type="region of interest" description="Disordered" evidence="1">
    <location>
        <begin position="130"/>
        <end position="152"/>
    </location>
</feature>
<dbReference type="RefSeq" id="XP_052124442.1">
    <property type="nucleotide sequence ID" value="XM_052268482.1"/>
</dbReference>
<feature type="compositionally biased region" description="Basic residues" evidence="1">
    <location>
        <begin position="29"/>
        <end position="46"/>
    </location>
</feature>
<feature type="compositionally biased region" description="Basic and acidic residues" evidence="1">
    <location>
        <begin position="47"/>
        <end position="58"/>
    </location>
</feature>
<feature type="compositionally biased region" description="Low complexity" evidence="1">
    <location>
        <begin position="130"/>
        <end position="142"/>
    </location>
</feature>